<dbReference type="EMBL" id="WUTW01000003">
    <property type="protein sequence ID" value="MXQ65877.1"/>
    <property type="molecule type" value="Genomic_DNA"/>
</dbReference>
<dbReference type="OrthoDB" id="218750at2"/>
<gene>
    <name evidence="1" type="ORF">GQ466_17795</name>
</gene>
<evidence type="ECO:0008006" key="3">
    <source>
        <dbReference type="Google" id="ProtNLM"/>
    </source>
</evidence>
<keyword evidence="2" id="KW-1185">Reference proteome</keyword>
<sequence length="1450" mass="152674">MSVPLPHDPGASTLYLDWAKAHGHDHAAAERLVETLRTGRVHHKPRRFVDELARETRGMPPDHVPWYWDTVGHRLLAAAPRAAGEAYVAARRAERDGALPVDPDFRLANAALFARFGGLPAGEVRALRDWLADAYPADRAHELFAGLLLAWRGAPPPAELPRLVRASARAAGHGPAEESRILAHVLAACAGTELSDGLLDRAAAAFAAAPPEDPVALAGLFPTGATDGAAFLRLLDAAGTLTALADGAEPEGGLAAWLGGFPFHYSFVRVAYGGITRQPMPAELFAAVERLAPRLASGVPVVLHRSRFNGASSLDADLLDACLAAGVPVIVPEGHRLTEWGADSVRDLKAVAAHPEFGPLLEHTLRSGPGTAVTRLRPGSGIEASVHARIEDLLAAVTSGGARAAEQALAELDGVLDTPTLAALDGTAAALSALDLTAPLLRTLRAGIPAELAWPAFETAVAELDEIAGTTATWPVLTLFGGGRAIAVGPSGRVGSCAYTLPDDAAIHTVHHADGDFLVAWTSDRYAPRRAFWASDPGTVATLASADARGVAESAHSEYGDEFAVPGGRFDGKHVLRPGEFPGIGYPGRQLGDGARVWATHSSPRALDDYTASDGAPLPSFFTAPRAGYETEPRLVFLAPAADSPLGSADGLSGSRVLVPEGRDPDHYIVETLDGRSARIPSRHIAPYPFGIAWMPADTVLQRGRKTVRGVDPADGTVLWEVPTPLYPPPLFWHLLTPRDPASSRALRAADASAARALLDGGTVPGVDDPVVAAMAADLAARLASARDRLVRRAEVVASGVLVRPPAEAADTALVPALRGLVVVRGPGAPDGPPSPLPATLTALAADGRFLDGAVTDEVRRLSRPAAPYDWPVLLGAIGAVALRAVTAATSGDDRAALVALLRTWADTPFARPGEWRYGYARSAASGDGTVTVAPPRFVQRASAPLPADATKVETAATGDDAVSIARVLDLLAERGPVTFGDAAAGEFARRTGVRSGLARYVLDGLPRRAEFGGDRTTSVEEHEKALRSYTGSKTAAQEAETLLRRLGHAGHRRVLAAALPDDPAELWTPDGAVAAAGRMADAWTALLGARRPVDENLAAELDRDLGLDSSWAAALGDPSPRAVEVPAMVPSARRGDLWLRALTPDGTPGRYYYGHPYFVLASVLAWACSERPAGDTALAGLAALLDQLHATVAAPDRFVTLGSQRIAGGRAVRAALFGPDTLTVPAHESDAGDPVEAFDDGVLIVGAEENWVRPLLRTTALNDPAALAEELQVCAEYKLDSLASDLRRETARLNVAALVERALNSPVPAGRYENDPSASVPGLVAEVAADLGASPDAAALYLQLLTLAHPTDKNVRRWNGWKPARHTAAQEELAALGAIVVEKRPRARRTAFVPGPWADLKSPALPMEERKLEPYLLKVNYKKEATGPFMRVLPPVPVHELFHRAWADR</sequence>
<accession>A0A6I4W6R6</accession>
<evidence type="ECO:0000313" key="1">
    <source>
        <dbReference type="EMBL" id="MXQ65877.1"/>
    </source>
</evidence>
<organism evidence="1 2">
    <name type="scientific">Actinomadura rayongensis</name>
    <dbReference type="NCBI Taxonomy" id="1429076"/>
    <lineage>
        <taxon>Bacteria</taxon>
        <taxon>Bacillati</taxon>
        <taxon>Actinomycetota</taxon>
        <taxon>Actinomycetes</taxon>
        <taxon>Streptosporangiales</taxon>
        <taxon>Thermomonosporaceae</taxon>
        <taxon>Actinomadura</taxon>
    </lineage>
</organism>
<name>A0A6I4W6R6_9ACTN</name>
<proteinExistence type="predicted"/>
<dbReference type="Proteomes" id="UP000431901">
    <property type="component" value="Unassembled WGS sequence"/>
</dbReference>
<evidence type="ECO:0000313" key="2">
    <source>
        <dbReference type="Proteomes" id="UP000431901"/>
    </source>
</evidence>
<dbReference type="RefSeq" id="WP_161104090.1">
    <property type="nucleotide sequence ID" value="NZ_JBHLYI010000004.1"/>
</dbReference>
<reference evidence="1 2" key="1">
    <citation type="submission" date="2019-12" db="EMBL/GenBank/DDBJ databases">
        <title>Nocardia macrotermitis sp. nov. and Nocardia aurantia sp. nov., isolated from the gut of the fungus growing-termite Macrotermes natalensis.</title>
        <authorList>
            <person name="Christine B."/>
            <person name="Rene B."/>
        </authorList>
    </citation>
    <scope>NUCLEOTIDE SEQUENCE [LARGE SCALE GENOMIC DNA]</scope>
    <source>
        <strain evidence="1 2">DSM 102126</strain>
    </source>
</reference>
<protein>
    <recommendedName>
        <fullName evidence="3">DNA-binding protein</fullName>
    </recommendedName>
</protein>
<comment type="caution">
    <text evidence="1">The sequence shown here is derived from an EMBL/GenBank/DDBJ whole genome shotgun (WGS) entry which is preliminary data.</text>
</comment>